<feature type="domain" description="Peroxiredoxin C-terminal" evidence="2">
    <location>
        <begin position="16"/>
        <end position="50"/>
    </location>
</feature>
<dbReference type="AlphaFoldDB" id="A0A1V3XFU0"/>
<proteinExistence type="predicted"/>
<dbReference type="Gene3D" id="3.30.1020.10">
    <property type="entry name" value="Antioxidant, Horf6, Chain A, domain2"/>
    <property type="match status" value="1"/>
</dbReference>
<evidence type="ECO:0000259" key="2">
    <source>
        <dbReference type="Pfam" id="PF10417"/>
    </source>
</evidence>
<comment type="caution">
    <text evidence="3">The sequence shown here is derived from an EMBL/GenBank/DDBJ whole genome shotgun (WGS) entry which is preliminary data.</text>
</comment>
<organism evidence="3 4">
    <name type="scientific">Mycobacterium kansasii</name>
    <dbReference type="NCBI Taxonomy" id="1768"/>
    <lineage>
        <taxon>Bacteria</taxon>
        <taxon>Bacillati</taxon>
        <taxon>Actinomycetota</taxon>
        <taxon>Actinomycetes</taxon>
        <taxon>Mycobacteriales</taxon>
        <taxon>Mycobacteriaceae</taxon>
        <taxon>Mycobacterium</taxon>
    </lineage>
</organism>
<accession>A0A1V3XFU0</accession>
<dbReference type="InterPro" id="IPR019479">
    <property type="entry name" value="Peroxiredoxin_C"/>
</dbReference>
<reference evidence="3 4" key="1">
    <citation type="submission" date="2017-02" db="EMBL/GenBank/DDBJ databases">
        <title>Complete genome sequences of Mycobacterium kansasii strains isolated from rhesus macaques.</title>
        <authorList>
            <person name="Panda A."/>
            <person name="Nagaraj S."/>
            <person name="Zhao X."/>
            <person name="Tettelin H."/>
            <person name="Detolla L.J."/>
        </authorList>
    </citation>
    <scope>NUCLEOTIDE SEQUENCE [LARGE SCALE GENOMIC DNA]</scope>
    <source>
        <strain evidence="3 4">11-3469</strain>
    </source>
</reference>
<dbReference type="Pfam" id="PF10417">
    <property type="entry name" value="1-cysPrx_C"/>
    <property type="match status" value="1"/>
</dbReference>
<evidence type="ECO:0000313" key="3">
    <source>
        <dbReference type="EMBL" id="OOK77626.1"/>
    </source>
</evidence>
<gene>
    <name evidence="3" type="ORF">BZL29_3960</name>
</gene>
<evidence type="ECO:0000256" key="1">
    <source>
        <dbReference type="ARBA" id="ARBA00023002"/>
    </source>
</evidence>
<dbReference type="Proteomes" id="UP000188532">
    <property type="component" value="Unassembled WGS sequence"/>
</dbReference>
<dbReference type="InterPro" id="IPR036249">
    <property type="entry name" value="Thioredoxin-like_sf"/>
</dbReference>
<keyword evidence="1" id="KW-0560">Oxidoreductase</keyword>
<dbReference type="EMBL" id="MVBN01000003">
    <property type="protein sequence ID" value="OOK77626.1"/>
    <property type="molecule type" value="Genomic_DNA"/>
</dbReference>
<dbReference type="GO" id="GO:0051920">
    <property type="term" value="F:peroxiredoxin activity"/>
    <property type="evidence" value="ECO:0007669"/>
    <property type="project" value="InterPro"/>
</dbReference>
<dbReference type="SUPFAM" id="SSF52833">
    <property type="entry name" value="Thioredoxin-like"/>
    <property type="match status" value="1"/>
</dbReference>
<sequence length="86" mass="9353">MSLGRNFDELLRAVKALQTADRFDVATPADWRPGDRVIVPPAGSCGTAKERMDGHVAGVECDDWFFCTKELGADDVESAIRVDGRA</sequence>
<name>A0A1V3XFU0_MYCKA</name>
<evidence type="ECO:0000313" key="4">
    <source>
        <dbReference type="Proteomes" id="UP000188532"/>
    </source>
</evidence>
<protein>
    <submittedName>
        <fullName evidence="3">C-terminal domain of 1-Cys peroxiredoxin family protein</fullName>
    </submittedName>
</protein>